<dbReference type="EMBL" id="CAJVQA010043176">
    <property type="protein sequence ID" value="CAG8815534.1"/>
    <property type="molecule type" value="Genomic_DNA"/>
</dbReference>
<name>A0A9N9KAR1_9GLOM</name>
<evidence type="ECO:0000313" key="2">
    <source>
        <dbReference type="Proteomes" id="UP000789759"/>
    </source>
</evidence>
<sequence length="69" mass="7775">LLKNFGLIQVLLEPIMLPQSENNLLNSVDITEIKRADIKSICETARYSSNSFCELIVGRLLNILKSLDL</sequence>
<evidence type="ECO:0000313" key="1">
    <source>
        <dbReference type="EMBL" id="CAG8815534.1"/>
    </source>
</evidence>
<proteinExistence type="predicted"/>
<comment type="caution">
    <text evidence="1">The sequence shown here is derived from an EMBL/GenBank/DDBJ whole genome shotgun (WGS) entry which is preliminary data.</text>
</comment>
<gene>
    <name evidence="1" type="ORF">CPELLU_LOCUS19145</name>
</gene>
<feature type="non-terminal residue" evidence="1">
    <location>
        <position position="1"/>
    </location>
</feature>
<dbReference type="Proteomes" id="UP000789759">
    <property type="component" value="Unassembled WGS sequence"/>
</dbReference>
<organism evidence="1 2">
    <name type="scientific">Cetraspora pellucida</name>
    <dbReference type="NCBI Taxonomy" id="1433469"/>
    <lineage>
        <taxon>Eukaryota</taxon>
        <taxon>Fungi</taxon>
        <taxon>Fungi incertae sedis</taxon>
        <taxon>Mucoromycota</taxon>
        <taxon>Glomeromycotina</taxon>
        <taxon>Glomeromycetes</taxon>
        <taxon>Diversisporales</taxon>
        <taxon>Gigasporaceae</taxon>
        <taxon>Cetraspora</taxon>
    </lineage>
</organism>
<reference evidence="1" key="1">
    <citation type="submission" date="2021-06" db="EMBL/GenBank/DDBJ databases">
        <authorList>
            <person name="Kallberg Y."/>
            <person name="Tangrot J."/>
            <person name="Rosling A."/>
        </authorList>
    </citation>
    <scope>NUCLEOTIDE SEQUENCE</scope>
    <source>
        <strain evidence="1">FL966</strain>
    </source>
</reference>
<accession>A0A9N9KAR1</accession>
<protein>
    <submittedName>
        <fullName evidence="1">16023_t:CDS:1</fullName>
    </submittedName>
</protein>
<keyword evidence="2" id="KW-1185">Reference proteome</keyword>
<dbReference type="AlphaFoldDB" id="A0A9N9KAR1"/>